<dbReference type="GO" id="GO:0043235">
    <property type="term" value="C:receptor complex"/>
    <property type="evidence" value="ECO:0007669"/>
    <property type="project" value="TreeGrafter"/>
</dbReference>
<dbReference type="PANTHER" id="PTHR22722">
    <property type="entry name" value="LOW-DENSITY LIPOPROTEIN RECEPTOR-RELATED PROTEIN 2-RELATED"/>
    <property type="match status" value="1"/>
</dbReference>
<dbReference type="InterPro" id="IPR036055">
    <property type="entry name" value="LDL_receptor-like_sf"/>
</dbReference>
<feature type="disulfide bond" evidence="12">
    <location>
        <begin position="33"/>
        <end position="48"/>
    </location>
</feature>
<keyword evidence="7 14" id="KW-1133">Transmembrane helix</keyword>
<evidence type="ECO:0000259" key="15">
    <source>
        <dbReference type="PROSITE" id="PS01186"/>
    </source>
</evidence>
<evidence type="ECO:0000256" key="6">
    <source>
        <dbReference type="ARBA" id="ARBA00022837"/>
    </source>
</evidence>
<comment type="caution">
    <text evidence="16">The sequence shown here is derived from an EMBL/GenBank/DDBJ whole genome shotgun (WGS) entry which is preliminary data.</text>
</comment>
<dbReference type="InterPro" id="IPR002172">
    <property type="entry name" value="LDrepeatLR_classA_rpt"/>
</dbReference>
<proteinExistence type="predicted"/>
<feature type="disulfide bond" evidence="12">
    <location>
        <begin position="147"/>
        <end position="159"/>
    </location>
</feature>
<evidence type="ECO:0000256" key="7">
    <source>
        <dbReference type="ARBA" id="ARBA00022989"/>
    </source>
</evidence>
<evidence type="ECO:0000256" key="10">
    <source>
        <dbReference type="ARBA" id="ARBA00023170"/>
    </source>
</evidence>
<evidence type="ECO:0000313" key="16">
    <source>
        <dbReference type="EMBL" id="KAK3509642.1"/>
    </source>
</evidence>
<keyword evidence="5" id="KW-0677">Repeat</keyword>
<dbReference type="PROSITE" id="PS50068">
    <property type="entry name" value="LDLRA_2"/>
    <property type="match status" value="4"/>
</dbReference>
<evidence type="ECO:0000256" key="14">
    <source>
        <dbReference type="SAM" id="Phobius"/>
    </source>
</evidence>
<keyword evidence="9 12" id="KW-1015">Disulfide bond</keyword>
<keyword evidence="10" id="KW-0675">Receptor</keyword>
<gene>
    <name evidence="16" type="ORF">QTP70_008083</name>
</gene>
<keyword evidence="8 14" id="KW-0472">Membrane</keyword>
<accession>A0AAE0UM47</accession>
<dbReference type="InterPro" id="IPR051221">
    <property type="entry name" value="LDLR-related"/>
</dbReference>
<sequence>MAPRLIRRGCESRCADGQFQCENRLCISAKWVCDGQEDCKNGEDELNCKPANTAMTGAVACRPDEFVCNNTLCKLRVCLCDGEDDCGDNSDEDSHMCVKFTCPETRPFRCRNDRVCVHTEQVCNGVNNCGDNSDEEECVDVGGVSMCGKAEFACMNGRCISTELQCDLFDDCGDGGSDEHDCKPLEAGCKGSVCGDDAFCNQTADRAVCQCRAGFRRDQRSKQCEGPDDQCPGFRRPVDLSADWVTGSLYWIDHSPLIAPFAPPPLHHSINVGKIGGENCTRLITDLQGEPFSITVNPARGMMYWSVVTDRSHIEESAMDGSLRRVLLEKNLRRPTGLAIDYYGERVYWADSELSVIGSVRFDGSDAQVAASIQHGVSQPFRIDVFEDYVYATTLNHHVFRIHKYGRQRASMLQLPVQRASSVLVFHRYKQHEVALALEIQACKVGVVCAFRCSVNWTGTQCEKPTTNNSRNDIISGRSIGIIVPLVLLVLIIATVTVGLLICKRQRGKRVQRQPMANGGLNVEIGNPSYNMYELEHDSHVDVGEVLHPNFTLHPQKL</sequence>
<reference evidence="16" key="1">
    <citation type="submission" date="2023-06" db="EMBL/GenBank/DDBJ databases">
        <title>Male Hemibagrus guttatus genome.</title>
        <authorList>
            <person name="Bian C."/>
        </authorList>
    </citation>
    <scope>NUCLEOTIDE SEQUENCE</scope>
    <source>
        <strain evidence="16">Male_cb2023</strain>
        <tissue evidence="16">Muscle</tissue>
    </source>
</reference>
<dbReference type="FunFam" id="4.10.400.10:FF:000047">
    <property type="entry name" value="Prolow-density lipoprotein receptor-related protein 1"/>
    <property type="match status" value="1"/>
</dbReference>
<dbReference type="PROSITE" id="PS51120">
    <property type="entry name" value="LDLRB"/>
    <property type="match status" value="1"/>
</dbReference>
<dbReference type="Pfam" id="PF00057">
    <property type="entry name" value="Ldl_recept_a"/>
    <property type="match status" value="4"/>
</dbReference>
<evidence type="ECO:0000313" key="17">
    <source>
        <dbReference type="Proteomes" id="UP001274896"/>
    </source>
</evidence>
<dbReference type="Proteomes" id="UP001274896">
    <property type="component" value="Unassembled WGS sequence"/>
</dbReference>
<dbReference type="InterPro" id="IPR011042">
    <property type="entry name" value="6-blade_b-propeller_TolB-like"/>
</dbReference>
<evidence type="ECO:0000256" key="8">
    <source>
        <dbReference type="ARBA" id="ARBA00023136"/>
    </source>
</evidence>
<dbReference type="InterPro" id="IPR000742">
    <property type="entry name" value="EGF"/>
</dbReference>
<keyword evidence="6" id="KW-0106">Calcium</keyword>
<evidence type="ECO:0000256" key="12">
    <source>
        <dbReference type="PROSITE-ProRule" id="PRU00124"/>
    </source>
</evidence>
<feature type="disulfide bond" evidence="12">
    <location>
        <begin position="14"/>
        <end position="26"/>
    </location>
</feature>
<feature type="repeat" description="LDL-receptor class B" evidence="13">
    <location>
        <begin position="301"/>
        <end position="344"/>
    </location>
</feature>
<dbReference type="InterPro" id="IPR023415">
    <property type="entry name" value="LDLR_class-A_CS"/>
</dbReference>
<dbReference type="CDD" id="cd00112">
    <property type="entry name" value="LDLa"/>
    <property type="match status" value="4"/>
</dbReference>
<feature type="disulfide bond" evidence="12">
    <location>
        <begin position="68"/>
        <end position="86"/>
    </location>
</feature>
<protein>
    <recommendedName>
        <fullName evidence="15">EGF-like domain-containing protein</fullName>
    </recommendedName>
</protein>
<dbReference type="InterPro" id="IPR000033">
    <property type="entry name" value="LDLR_classB_rpt"/>
</dbReference>
<dbReference type="PRINTS" id="PR00261">
    <property type="entry name" value="LDLRECEPTOR"/>
</dbReference>
<name>A0AAE0UM47_9TELE</name>
<organism evidence="16 17">
    <name type="scientific">Hemibagrus guttatus</name>
    <dbReference type="NCBI Taxonomy" id="175788"/>
    <lineage>
        <taxon>Eukaryota</taxon>
        <taxon>Metazoa</taxon>
        <taxon>Chordata</taxon>
        <taxon>Craniata</taxon>
        <taxon>Vertebrata</taxon>
        <taxon>Euteleostomi</taxon>
        <taxon>Actinopterygii</taxon>
        <taxon>Neopterygii</taxon>
        <taxon>Teleostei</taxon>
        <taxon>Ostariophysi</taxon>
        <taxon>Siluriformes</taxon>
        <taxon>Bagridae</taxon>
        <taxon>Hemibagrus</taxon>
    </lineage>
</organism>
<dbReference type="PANTHER" id="PTHR22722:SF5">
    <property type="entry name" value="LOW-DENSITY LIPOPROTEIN RECEPTOR-RELATED PROTEIN 1B"/>
    <property type="match status" value="1"/>
</dbReference>
<comment type="caution">
    <text evidence="12">Lacks conserved residue(s) required for the propagation of feature annotation.</text>
</comment>
<evidence type="ECO:0000256" key="3">
    <source>
        <dbReference type="ARBA" id="ARBA00022583"/>
    </source>
</evidence>
<keyword evidence="11" id="KW-0325">Glycoprotein</keyword>
<evidence type="ECO:0000256" key="13">
    <source>
        <dbReference type="PROSITE-ProRule" id="PRU00461"/>
    </source>
</evidence>
<dbReference type="GO" id="GO:0005041">
    <property type="term" value="F:low-density lipoprotein particle receptor activity"/>
    <property type="evidence" value="ECO:0007669"/>
    <property type="project" value="TreeGrafter"/>
</dbReference>
<keyword evidence="4 14" id="KW-0812">Transmembrane</keyword>
<keyword evidence="3" id="KW-0254">Endocytosis</keyword>
<dbReference type="SMART" id="SM00192">
    <property type="entry name" value="LDLa"/>
    <property type="match status" value="4"/>
</dbReference>
<dbReference type="PROSITE" id="PS01186">
    <property type="entry name" value="EGF_2"/>
    <property type="match status" value="1"/>
</dbReference>
<dbReference type="EMBL" id="JAUCMX010000026">
    <property type="protein sequence ID" value="KAK3509642.1"/>
    <property type="molecule type" value="Genomic_DNA"/>
</dbReference>
<evidence type="ECO:0000256" key="5">
    <source>
        <dbReference type="ARBA" id="ARBA00022737"/>
    </source>
</evidence>
<feature type="disulfide bond" evidence="12">
    <location>
        <begin position="123"/>
        <end position="138"/>
    </location>
</feature>
<evidence type="ECO:0000256" key="2">
    <source>
        <dbReference type="ARBA" id="ARBA00022536"/>
    </source>
</evidence>
<evidence type="ECO:0000256" key="1">
    <source>
        <dbReference type="ARBA" id="ARBA00004167"/>
    </source>
</evidence>
<dbReference type="SUPFAM" id="SSF63825">
    <property type="entry name" value="YWTD domain"/>
    <property type="match status" value="1"/>
</dbReference>
<feature type="disulfide bond" evidence="12">
    <location>
        <begin position="61"/>
        <end position="73"/>
    </location>
</feature>
<dbReference type="AlphaFoldDB" id="A0AAE0UM47"/>
<feature type="disulfide bond" evidence="12">
    <location>
        <begin position="21"/>
        <end position="39"/>
    </location>
</feature>
<keyword evidence="2" id="KW-0245">EGF-like domain</keyword>
<feature type="domain" description="EGF-like" evidence="15">
    <location>
        <begin position="209"/>
        <end position="224"/>
    </location>
</feature>
<comment type="subcellular location">
    <subcellularLocation>
        <location evidence="1">Membrane</location>
        <topology evidence="1">Single-pass membrane protein</topology>
    </subcellularLocation>
</comment>
<feature type="transmembrane region" description="Helical" evidence="14">
    <location>
        <begin position="480"/>
        <end position="503"/>
    </location>
</feature>
<dbReference type="SUPFAM" id="SSF57424">
    <property type="entry name" value="LDL receptor-like module"/>
    <property type="match status" value="4"/>
</dbReference>
<keyword evidence="17" id="KW-1185">Reference proteome</keyword>
<dbReference type="Gene3D" id="2.120.10.30">
    <property type="entry name" value="TolB, C-terminal domain"/>
    <property type="match status" value="1"/>
</dbReference>
<dbReference type="GO" id="GO:0005886">
    <property type="term" value="C:plasma membrane"/>
    <property type="evidence" value="ECO:0007669"/>
    <property type="project" value="TreeGrafter"/>
</dbReference>
<evidence type="ECO:0000256" key="9">
    <source>
        <dbReference type="ARBA" id="ARBA00023157"/>
    </source>
</evidence>
<evidence type="ECO:0000256" key="4">
    <source>
        <dbReference type="ARBA" id="ARBA00022692"/>
    </source>
</evidence>
<dbReference type="Gene3D" id="4.10.400.10">
    <property type="entry name" value="Low-density Lipoprotein Receptor"/>
    <property type="match status" value="4"/>
</dbReference>
<dbReference type="Pfam" id="PF00058">
    <property type="entry name" value="Ldl_recept_b"/>
    <property type="match status" value="1"/>
</dbReference>
<feature type="disulfide bond" evidence="12">
    <location>
        <begin position="154"/>
        <end position="172"/>
    </location>
</feature>
<dbReference type="SMART" id="SM00135">
    <property type="entry name" value="LY"/>
    <property type="match status" value="2"/>
</dbReference>
<dbReference type="GO" id="GO:0006897">
    <property type="term" value="P:endocytosis"/>
    <property type="evidence" value="ECO:0007669"/>
    <property type="project" value="UniProtKB-KW"/>
</dbReference>
<evidence type="ECO:0000256" key="11">
    <source>
        <dbReference type="ARBA" id="ARBA00023180"/>
    </source>
</evidence>
<dbReference type="PROSITE" id="PS01209">
    <property type="entry name" value="LDLRA_1"/>
    <property type="match status" value="2"/>
</dbReference>